<organism evidence="14 15">
    <name type="scientific">Saccharopolyspora phatthalungensis</name>
    <dbReference type="NCBI Taxonomy" id="664693"/>
    <lineage>
        <taxon>Bacteria</taxon>
        <taxon>Bacillati</taxon>
        <taxon>Actinomycetota</taxon>
        <taxon>Actinomycetes</taxon>
        <taxon>Pseudonocardiales</taxon>
        <taxon>Pseudonocardiaceae</taxon>
        <taxon>Saccharopolyspora</taxon>
    </lineage>
</organism>
<dbReference type="PANTHER" id="PTHR31650">
    <property type="entry name" value="O-ACYLTRANSFERASE (WSD1-LIKE) FAMILY PROTEIN"/>
    <property type="match status" value="1"/>
</dbReference>
<evidence type="ECO:0000259" key="12">
    <source>
        <dbReference type="Pfam" id="PF03007"/>
    </source>
</evidence>
<dbReference type="GO" id="GO:0071731">
    <property type="term" value="P:response to nitric oxide"/>
    <property type="evidence" value="ECO:0007669"/>
    <property type="project" value="TreeGrafter"/>
</dbReference>
<keyword evidence="6 11" id="KW-0808">Transferase</keyword>
<protein>
    <recommendedName>
        <fullName evidence="4 11">Diacylglycerol O-acyltransferase</fullName>
        <ecNumber evidence="4 11">2.3.1.20</ecNumber>
    </recommendedName>
</protein>
<dbReference type="EC" id="2.3.1.20" evidence="4 11"/>
<name>A0A840QGI1_9PSEU</name>
<feature type="domain" description="O-acyltransferase WSD1-like N-terminal" evidence="12">
    <location>
        <begin position="8"/>
        <end position="250"/>
    </location>
</feature>
<evidence type="ECO:0000256" key="4">
    <source>
        <dbReference type="ARBA" id="ARBA00013244"/>
    </source>
</evidence>
<accession>A0A840QGI1</accession>
<evidence type="ECO:0000313" key="14">
    <source>
        <dbReference type="EMBL" id="MBB5157858.1"/>
    </source>
</evidence>
<reference evidence="14 15" key="1">
    <citation type="submission" date="2020-08" db="EMBL/GenBank/DDBJ databases">
        <title>Sequencing the genomes of 1000 actinobacteria strains.</title>
        <authorList>
            <person name="Klenk H.-P."/>
        </authorList>
    </citation>
    <scope>NUCLEOTIDE SEQUENCE [LARGE SCALE GENOMIC DNA]</scope>
    <source>
        <strain evidence="14 15">DSM 45584</strain>
    </source>
</reference>
<comment type="catalytic activity">
    <reaction evidence="10 11">
        <text>an acyl-CoA + a 1,2-diacyl-sn-glycerol = a triacyl-sn-glycerol + CoA</text>
        <dbReference type="Rhea" id="RHEA:10868"/>
        <dbReference type="ChEBI" id="CHEBI:17815"/>
        <dbReference type="ChEBI" id="CHEBI:57287"/>
        <dbReference type="ChEBI" id="CHEBI:58342"/>
        <dbReference type="ChEBI" id="CHEBI:64615"/>
        <dbReference type="EC" id="2.3.1.20"/>
    </reaction>
</comment>
<dbReference type="GO" id="GO:0006071">
    <property type="term" value="P:glycerol metabolic process"/>
    <property type="evidence" value="ECO:0007669"/>
    <property type="project" value="UniProtKB-KW"/>
</dbReference>
<dbReference type="PANTHER" id="PTHR31650:SF1">
    <property type="entry name" value="WAX ESTER SYNTHASE_DIACYLGLYCEROL ACYLTRANSFERASE 4-RELATED"/>
    <property type="match status" value="1"/>
</dbReference>
<dbReference type="Pfam" id="PF03007">
    <property type="entry name" value="WS_DGAT_cat"/>
    <property type="match status" value="1"/>
</dbReference>
<dbReference type="NCBIfam" id="TIGR02946">
    <property type="entry name" value="acyl_WS_DGAT"/>
    <property type="match status" value="1"/>
</dbReference>
<comment type="pathway">
    <text evidence="2">Lipid metabolism.</text>
</comment>
<evidence type="ECO:0000256" key="11">
    <source>
        <dbReference type="RuleBase" id="RU361241"/>
    </source>
</evidence>
<keyword evidence="8 11" id="KW-0443">Lipid metabolism</keyword>
<evidence type="ECO:0000256" key="3">
    <source>
        <dbReference type="ARBA" id="ARBA00009587"/>
    </source>
</evidence>
<evidence type="ECO:0000256" key="6">
    <source>
        <dbReference type="ARBA" id="ARBA00022679"/>
    </source>
</evidence>
<dbReference type="GO" id="GO:0019432">
    <property type="term" value="P:triglyceride biosynthetic process"/>
    <property type="evidence" value="ECO:0007669"/>
    <property type="project" value="UniProtKB-UniPathway"/>
</dbReference>
<dbReference type="Gene3D" id="3.30.559.10">
    <property type="entry name" value="Chloramphenicol acetyltransferase-like domain"/>
    <property type="match status" value="1"/>
</dbReference>
<evidence type="ECO:0000256" key="1">
    <source>
        <dbReference type="ARBA" id="ARBA00004771"/>
    </source>
</evidence>
<dbReference type="GO" id="GO:0004144">
    <property type="term" value="F:diacylglycerol O-acyltransferase activity"/>
    <property type="evidence" value="ECO:0007669"/>
    <property type="project" value="UniProtKB-EC"/>
</dbReference>
<dbReference type="RefSeq" id="WP_184728709.1">
    <property type="nucleotide sequence ID" value="NZ_JACHIW010000001.1"/>
</dbReference>
<dbReference type="EMBL" id="JACHIW010000001">
    <property type="protein sequence ID" value="MBB5157858.1"/>
    <property type="molecule type" value="Genomic_DNA"/>
</dbReference>
<comment type="similarity">
    <text evidence="3 11">Belongs to the long-chain O-acyltransferase family.</text>
</comment>
<proteinExistence type="inferred from homology"/>
<dbReference type="InterPro" id="IPR014292">
    <property type="entry name" value="Acyl_transf_WS/DGAT"/>
</dbReference>
<evidence type="ECO:0000259" key="13">
    <source>
        <dbReference type="Pfam" id="PF06974"/>
    </source>
</evidence>
<gene>
    <name evidence="14" type="ORF">BJ970_005392</name>
</gene>
<keyword evidence="9 11" id="KW-0012">Acyltransferase</keyword>
<evidence type="ECO:0000256" key="8">
    <source>
        <dbReference type="ARBA" id="ARBA00023098"/>
    </source>
</evidence>
<evidence type="ECO:0000313" key="15">
    <source>
        <dbReference type="Proteomes" id="UP000584374"/>
    </source>
</evidence>
<dbReference type="UniPathway" id="UPA00282"/>
<dbReference type="GO" id="GO:0051701">
    <property type="term" value="P:biological process involved in interaction with host"/>
    <property type="evidence" value="ECO:0007669"/>
    <property type="project" value="TreeGrafter"/>
</dbReference>
<keyword evidence="15" id="KW-1185">Reference proteome</keyword>
<dbReference type="InterPro" id="IPR009721">
    <property type="entry name" value="O-acyltransferase_WSD1_C"/>
</dbReference>
<dbReference type="GO" id="GO:0005886">
    <property type="term" value="C:plasma membrane"/>
    <property type="evidence" value="ECO:0007669"/>
    <property type="project" value="TreeGrafter"/>
</dbReference>
<dbReference type="GO" id="GO:0001666">
    <property type="term" value="P:response to hypoxia"/>
    <property type="evidence" value="ECO:0007669"/>
    <property type="project" value="TreeGrafter"/>
</dbReference>
<evidence type="ECO:0000256" key="9">
    <source>
        <dbReference type="ARBA" id="ARBA00023315"/>
    </source>
</evidence>
<dbReference type="Proteomes" id="UP000584374">
    <property type="component" value="Unassembled WGS sequence"/>
</dbReference>
<evidence type="ECO:0000256" key="2">
    <source>
        <dbReference type="ARBA" id="ARBA00005189"/>
    </source>
</evidence>
<dbReference type="InterPro" id="IPR045034">
    <property type="entry name" value="O-acyltransferase_WSD1-like"/>
</dbReference>
<feature type="domain" description="O-acyltransferase WSD1 C-terminal" evidence="13">
    <location>
        <begin position="292"/>
        <end position="429"/>
    </location>
</feature>
<keyword evidence="5 11" id="KW-0444">Lipid biosynthesis</keyword>
<dbReference type="SUPFAM" id="SSF52777">
    <property type="entry name" value="CoA-dependent acyltransferases"/>
    <property type="match status" value="1"/>
</dbReference>
<evidence type="ECO:0000256" key="5">
    <source>
        <dbReference type="ARBA" id="ARBA00022516"/>
    </source>
</evidence>
<keyword evidence="7 11" id="KW-0319">Glycerol metabolism</keyword>
<dbReference type="AlphaFoldDB" id="A0A840QGI1"/>
<comment type="pathway">
    <text evidence="1 11">Glycerolipid metabolism; triacylglycerol biosynthesis.</text>
</comment>
<dbReference type="Pfam" id="PF06974">
    <property type="entry name" value="WS_DGAT_C"/>
    <property type="match status" value="1"/>
</dbReference>
<dbReference type="InterPro" id="IPR004255">
    <property type="entry name" value="O-acyltransferase_WSD1_N"/>
</dbReference>
<sequence>MATMSEVNALDWAFLCLEQETAPMHVGAVAVFQPTEPVPRVRLMELLAERAQCIARLRLRIDQSWLPGQARWAEARDFDAADHVHSHQVPSPGGREELAELISDLIAYPLDRRRPLWELHLITGLDGGRFAVLVKFHHALVDGRDAVEVGLGLLDGFVPAAQAPPSPRGGALDLLRRPQQLIDTVRGTLSKSGESLSIASSVVRNMRVPLPDSPLRASSSVARRLALIPIDLADLRRIRARHGGTTNDVVLAVLTGALRRWLADRGHPLDELPVRALIPVSRRRGNNTRGNNQLSGYLCDLPVGESDPVARLQAIRADMGRNKSAGPLRGPGAFPVLAGRMPQIVHQVATPLAGQSAALLFDTVITNVPLPDLPATLNGAALTELFPVAPLAPGHALSLAVSQYRDTVHVGVQANRAALPDLEKFSAALPLSVAELDDWS</sequence>
<evidence type="ECO:0000256" key="7">
    <source>
        <dbReference type="ARBA" id="ARBA00022798"/>
    </source>
</evidence>
<evidence type="ECO:0000256" key="10">
    <source>
        <dbReference type="ARBA" id="ARBA00048109"/>
    </source>
</evidence>
<comment type="caution">
    <text evidence="14">The sequence shown here is derived from an EMBL/GenBank/DDBJ whole genome shotgun (WGS) entry which is preliminary data.</text>
</comment>
<dbReference type="InterPro" id="IPR023213">
    <property type="entry name" value="CAT-like_dom_sf"/>
</dbReference>